<dbReference type="InterPro" id="IPR029063">
    <property type="entry name" value="SAM-dependent_MTases_sf"/>
</dbReference>
<comment type="caution">
    <text evidence="1">The sequence shown here is derived from an EMBL/GenBank/DDBJ whole genome shotgun (WGS) entry which is preliminary data.</text>
</comment>
<evidence type="ECO:0000313" key="1">
    <source>
        <dbReference type="EMBL" id="RDW75539.1"/>
    </source>
</evidence>
<evidence type="ECO:0008006" key="3">
    <source>
        <dbReference type="Google" id="ProtNLM"/>
    </source>
</evidence>
<proteinExistence type="predicted"/>
<dbReference type="SUPFAM" id="SSF53335">
    <property type="entry name" value="S-adenosyl-L-methionine-dependent methyltransferases"/>
    <property type="match status" value="1"/>
</dbReference>
<organism evidence="1 2">
    <name type="scientific">Coleophoma cylindrospora</name>
    <dbReference type="NCBI Taxonomy" id="1849047"/>
    <lineage>
        <taxon>Eukaryota</taxon>
        <taxon>Fungi</taxon>
        <taxon>Dikarya</taxon>
        <taxon>Ascomycota</taxon>
        <taxon>Pezizomycotina</taxon>
        <taxon>Leotiomycetes</taxon>
        <taxon>Helotiales</taxon>
        <taxon>Dermateaceae</taxon>
        <taxon>Coleophoma</taxon>
    </lineage>
</organism>
<keyword evidence="2" id="KW-1185">Reference proteome</keyword>
<name>A0A3D8RNA5_9HELO</name>
<dbReference type="Gene3D" id="3.40.50.150">
    <property type="entry name" value="Vaccinia Virus protein VP39"/>
    <property type="match status" value="1"/>
</dbReference>
<dbReference type="EMBL" id="PDLM01000006">
    <property type="protein sequence ID" value="RDW75539.1"/>
    <property type="molecule type" value="Genomic_DNA"/>
</dbReference>
<accession>A0A3D8RNA5</accession>
<evidence type="ECO:0000313" key="2">
    <source>
        <dbReference type="Proteomes" id="UP000256645"/>
    </source>
</evidence>
<gene>
    <name evidence="1" type="ORF">BP6252_06681</name>
</gene>
<dbReference type="AlphaFoldDB" id="A0A3D8RNA5"/>
<dbReference type="PANTHER" id="PTHR43712:SF2">
    <property type="entry name" value="O-METHYLTRANSFERASE CICE"/>
    <property type="match status" value="1"/>
</dbReference>
<protein>
    <recommendedName>
        <fullName evidence="3">O-methyltransferase domain-containing protein</fullName>
    </recommendedName>
</protein>
<reference evidence="1 2" key="1">
    <citation type="journal article" date="2018" name="IMA Fungus">
        <title>IMA Genome-F 9: Draft genome sequence of Annulohypoxylon stygium, Aspergillus mulundensis, Berkeleyomyces basicola (syn. Thielaviopsis basicola), Ceratocystis smalleyi, two Cercospora beticola strains, Coleophoma cylindrospora, Fusarium fracticaudum, Phialophora cf. hyalina, and Morchella septimelata.</title>
        <authorList>
            <person name="Wingfield B.D."/>
            <person name="Bills G.F."/>
            <person name="Dong Y."/>
            <person name="Huang W."/>
            <person name="Nel W.J."/>
            <person name="Swalarsk-Parry B.S."/>
            <person name="Vaghefi N."/>
            <person name="Wilken P.M."/>
            <person name="An Z."/>
            <person name="de Beer Z.W."/>
            <person name="De Vos L."/>
            <person name="Chen L."/>
            <person name="Duong T.A."/>
            <person name="Gao Y."/>
            <person name="Hammerbacher A."/>
            <person name="Kikkert J.R."/>
            <person name="Li Y."/>
            <person name="Li H."/>
            <person name="Li K."/>
            <person name="Li Q."/>
            <person name="Liu X."/>
            <person name="Ma X."/>
            <person name="Naidoo K."/>
            <person name="Pethybridge S.J."/>
            <person name="Sun J."/>
            <person name="Steenkamp E.T."/>
            <person name="van der Nest M.A."/>
            <person name="van Wyk S."/>
            <person name="Wingfield M.J."/>
            <person name="Xiong C."/>
            <person name="Yue Q."/>
            <person name="Zhang X."/>
        </authorList>
    </citation>
    <scope>NUCLEOTIDE SEQUENCE [LARGE SCALE GENOMIC DNA]</scope>
    <source>
        <strain evidence="1 2">BP6252</strain>
    </source>
</reference>
<sequence>MDMNADLIAQAASFLAAVKSFNGDAVEQCSMEALMQQWETSQVIAAMNLFVELEVLEHISKQGRIGSKELAEIVKVDESAIGFIYLKGGADEFFKFMIDQTGPFLRLPRYFQTHEKKDLYDLKKSPYAWVVGLEGKDYYEAISSNPKKLHNFNFTMATSESVTPILGMFPWASLKAQVQEEPERAFAVDIGEGRGQLLKKIQEAPGGFGAKMILQDRPDVLDSVAAEDIGGIEKMPYDFFKEQPVKSIPICYRFELFCLVNCRRHAHVYLMRRILHDFYAPVCIEPVKNVAAAMGPTSRFIITDLLMPEKVEVGAEMTPYWMDFNCGGCPAAPHPKSN</sequence>
<dbReference type="Proteomes" id="UP000256645">
    <property type="component" value="Unassembled WGS sequence"/>
</dbReference>
<dbReference type="PANTHER" id="PTHR43712">
    <property type="entry name" value="PUTATIVE (AFU_ORTHOLOGUE AFUA_4G14580)-RELATED"/>
    <property type="match status" value="1"/>
</dbReference>
<dbReference type="OrthoDB" id="1535081at2759"/>